<proteinExistence type="predicted"/>
<reference evidence="1" key="1">
    <citation type="submission" date="2018-02" db="EMBL/GenBank/DDBJ databases">
        <title>The genomes of Aspergillus section Nigri reveals drivers in fungal speciation.</title>
        <authorList>
            <consortium name="DOE Joint Genome Institute"/>
            <person name="Vesth T.C."/>
            <person name="Nybo J."/>
            <person name="Theobald S."/>
            <person name="Brandl J."/>
            <person name="Frisvad J.C."/>
            <person name="Nielsen K.F."/>
            <person name="Lyhne E.K."/>
            <person name="Kogle M.E."/>
            <person name="Kuo A."/>
            <person name="Riley R."/>
            <person name="Clum A."/>
            <person name="Nolan M."/>
            <person name="Lipzen A."/>
            <person name="Salamov A."/>
            <person name="Henrissat B."/>
            <person name="Wiebenga A."/>
            <person name="De vries R.P."/>
            <person name="Grigoriev I.V."/>
            <person name="Mortensen U.H."/>
            <person name="Andersen M.R."/>
            <person name="Baker S.E."/>
        </authorList>
    </citation>
    <scope>NUCLEOTIDE SEQUENCE</scope>
    <source>
        <strain evidence="1">CBS 621.78</strain>
    </source>
</reference>
<accession>A0ACD1G674</accession>
<dbReference type="EMBL" id="KZ825351">
    <property type="protein sequence ID" value="RAH44725.1"/>
    <property type="molecule type" value="Genomic_DNA"/>
</dbReference>
<organism evidence="1 2">
    <name type="scientific">Aspergillus brunneoviolaceus CBS 621.78</name>
    <dbReference type="NCBI Taxonomy" id="1450534"/>
    <lineage>
        <taxon>Eukaryota</taxon>
        <taxon>Fungi</taxon>
        <taxon>Dikarya</taxon>
        <taxon>Ascomycota</taxon>
        <taxon>Pezizomycotina</taxon>
        <taxon>Eurotiomycetes</taxon>
        <taxon>Eurotiomycetidae</taxon>
        <taxon>Eurotiales</taxon>
        <taxon>Aspergillaceae</taxon>
        <taxon>Aspergillus</taxon>
        <taxon>Aspergillus subgen. Circumdati</taxon>
    </lineage>
</organism>
<evidence type="ECO:0000313" key="2">
    <source>
        <dbReference type="Proteomes" id="UP000249057"/>
    </source>
</evidence>
<evidence type="ECO:0000313" key="1">
    <source>
        <dbReference type="EMBL" id="RAH44725.1"/>
    </source>
</evidence>
<sequence>MKYGRWKRWRVGRAGGEERKVGGIIGHWTDTEHCLHKGGKGGKAPAHLIPLLPEIRVFFAYDSAFDMLGWITGQEEQVAEDLDNSKVLEPPETPAPVFAIRAFKSALFGTPAADNDNEDTGNRAAKTKPAAANHRLADNVVLKPTQNARDVPRATRADLDLAVNAMASPTKSILVTPGTASNRRKTVSFGESVVDNERQRDDLSAKYIKTPASLANNFSSQWSSGSSASKPRSKLTQALMDSRDKPAKGVDVFVDSTSSPETQLNMSQPEEDDNDDTINLDEPRSQSGKYWKAEYDNYRNKTTWEIKKLIQYRSAAKTYAKKKDEEASRLAEKLREEEIKVAEMERHVTHLASTMVGESTNTDKEKLVQELTKQTALALQYKHRVNSLRKTLERHGVVGQETSEVADTSGIASPSEPKTDSVHKVQHALDQANAKIEEMKRQQEEFNKLKDLARISEQKASELQKENASLKQTLARVKQEMSKYEGRRKEKEAKLKQREVKLESRIQEYRDRLKSTSQQHRQHEESLKASFSEERRRMQEQVDQLRIKLTAIERLPQLQGRARRSESPRKDHTGVHVYDFCVQASPEKEPLEETIELDEPPSPSPRAKERRSYPSSRYTAGDLDLKRAMRAMGISDEDQLAFLGGETLPAPGSRYHHGDEAAIPPSSPPEYPSVEPARSRSKHKYDTNSYRSTHPLPSKSTITSLAHHLAQNLDDSHHIRTTTTTNDRLRSHRPSKYGLDAVSGVSESHSYPLDRTSKRKPSQAAVQRDSIPLDRKLSAQARLKQRKDETRKPKEQGKENIRTYNNPTLSVLEA</sequence>
<dbReference type="Proteomes" id="UP000249057">
    <property type="component" value="Unassembled WGS sequence"/>
</dbReference>
<keyword evidence="2" id="KW-1185">Reference proteome</keyword>
<gene>
    <name evidence="1" type="ORF">BO95DRAFT_432840</name>
</gene>
<name>A0ACD1G674_9EURO</name>
<protein>
    <submittedName>
        <fullName evidence="1">Uncharacterized protein</fullName>
    </submittedName>
</protein>